<dbReference type="Proteomes" id="UP000309215">
    <property type="component" value="Unassembled WGS sequence"/>
</dbReference>
<reference evidence="1 2" key="1">
    <citation type="submission" date="2019-04" db="EMBL/GenBank/DDBJ databases">
        <authorList>
            <person name="Li Y."/>
            <person name="Wang J."/>
        </authorList>
    </citation>
    <scope>NUCLEOTIDE SEQUENCE [LARGE SCALE GENOMIC DNA]</scope>
    <source>
        <strain evidence="1 2">DSM 14668</strain>
    </source>
</reference>
<proteinExistence type="predicted"/>
<accession>A0A4U1IUI1</accession>
<dbReference type="RefSeq" id="WP_136934935.1">
    <property type="nucleotide sequence ID" value="NZ_SSMQ01000075.1"/>
</dbReference>
<dbReference type="OrthoDB" id="5493319at2"/>
<comment type="caution">
    <text evidence="1">The sequence shown here is derived from an EMBL/GenBank/DDBJ whole genome shotgun (WGS) entry which is preliminary data.</text>
</comment>
<protein>
    <submittedName>
        <fullName evidence="1">Uncharacterized protein</fullName>
    </submittedName>
</protein>
<evidence type="ECO:0000313" key="1">
    <source>
        <dbReference type="EMBL" id="TKC98083.1"/>
    </source>
</evidence>
<dbReference type="PANTHER" id="PTHR35580:SF1">
    <property type="entry name" value="PHYTASE-LIKE DOMAIN-CONTAINING PROTEIN"/>
    <property type="match status" value="1"/>
</dbReference>
<dbReference type="PANTHER" id="PTHR35580">
    <property type="entry name" value="CELL SURFACE GLYCOPROTEIN (S-LAYER PROTEIN)-LIKE PROTEIN"/>
    <property type="match status" value="1"/>
</dbReference>
<evidence type="ECO:0000313" key="2">
    <source>
        <dbReference type="Proteomes" id="UP000309215"/>
    </source>
</evidence>
<dbReference type="EMBL" id="SSMQ01000075">
    <property type="protein sequence ID" value="TKC98083.1"/>
    <property type="molecule type" value="Genomic_DNA"/>
</dbReference>
<organism evidence="1 2">
    <name type="scientific">Polyangium fumosum</name>
    <dbReference type="NCBI Taxonomy" id="889272"/>
    <lineage>
        <taxon>Bacteria</taxon>
        <taxon>Pseudomonadati</taxon>
        <taxon>Myxococcota</taxon>
        <taxon>Polyangia</taxon>
        <taxon>Polyangiales</taxon>
        <taxon>Polyangiaceae</taxon>
        <taxon>Polyangium</taxon>
    </lineage>
</organism>
<name>A0A4U1IUI1_9BACT</name>
<dbReference type="SUPFAM" id="SSF101898">
    <property type="entry name" value="NHL repeat"/>
    <property type="match status" value="1"/>
</dbReference>
<keyword evidence="2" id="KW-1185">Reference proteome</keyword>
<gene>
    <name evidence="1" type="ORF">E8A74_42895</name>
</gene>
<dbReference type="PROSITE" id="PS51257">
    <property type="entry name" value="PROKAR_LIPOPROTEIN"/>
    <property type="match status" value="1"/>
</dbReference>
<dbReference type="AlphaFoldDB" id="A0A4U1IUI1"/>
<sequence length="461" mass="47496">MSILRLLGLMGLSAFFVGCGSEVAETPSGTTLWAHRFGRGSNIEPVGLAGVESGGVIVTGRHYGEVNLGGGMLPAPGNNYQAYVARYDGEGQHVYSRSFGDAFAEMSNDVAVLPDGSAFLAGSFNFSFELDGITLPYDGSDDAFVAKLDPAGKVVWAQAFGGGGSQQATAIAAMPDGGAIVAGRLLGATDLGIGNPQEYSVGAFVIRLDAKGTPSWVQILRGGDGLVNVEDIAVQGDAIAVVGNSSSSALDVGLDMELVMAGYDGFVATYDLDGKARWARRVGVGTFGPRVKGVAFMADGGLVWTGEADGNVDFGGGVLPVENESDSNTYLLELDAASNHRRSVLYGGEGFDRGQGIAVTAGGGVVLTGEMIGRMSFGEASVASHEDEYQGDVFVAALDAERNPVFVRRFGDMSLQSGQRVAVDGQGRVYVAGSAIGVVDFGQGPTVASGYFETFVVALAP</sequence>
<dbReference type="InterPro" id="IPR052918">
    <property type="entry name" value="Motility_Chemotaxis_Reg"/>
</dbReference>